<evidence type="ECO:0000313" key="2">
    <source>
        <dbReference type="EMBL" id="NLS09471.1"/>
    </source>
</evidence>
<dbReference type="RefSeq" id="WP_168886964.1">
    <property type="nucleotide sequence ID" value="NZ_JABAHY010000003.1"/>
</dbReference>
<organism evidence="2 3">
    <name type="scientific">Nesterenkonia sedimenti</name>
    <dbReference type="NCBI Taxonomy" id="1463632"/>
    <lineage>
        <taxon>Bacteria</taxon>
        <taxon>Bacillati</taxon>
        <taxon>Actinomycetota</taxon>
        <taxon>Actinomycetes</taxon>
        <taxon>Micrococcales</taxon>
        <taxon>Micrococcaceae</taxon>
        <taxon>Nesterenkonia</taxon>
    </lineage>
</organism>
<feature type="transmembrane region" description="Helical" evidence="1">
    <location>
        <begin position="154"/>
        <end position="172"/>
    </location>
</feature>
<keyword evidence="3" id="KW-1185">Reference proteome</keyword>
<evidence type="ECO:0000256" key="1">
    <source>
        <dbReference type="SAM" id="Phobius"/>
    </source>
</evidence>
<feature type="transmembrane region" description="Helical" evidence="1">
    <location>
        <begin position="120"/>
        <end position="142"/>
    </location>
</feature>
<feature type="transmembrane region" description="Helical" evidence="1">
    <location>
        <begin position="38"/>
        <end position="56"/>
    </location>
</feature>
<feature type="transmembrane region" description="Helical" evidence="1">
    <location>
        <begin position="68"/>
        <end position="91"/>
    </location>
</feature>
<dbReference type="Proteomes" id="UP000523139">
    <property type="component" value="Unassembled WGS sequence"/>
</dbReference>
<keyword evidence="1" id="KW-1133">Transmembrane helix</keyword>
<accession>A0A7X8TIN8</accession>
<comment type="caution">
    <text evidence="2">The sequence shown here is derived from an EMBL/GenBank/DDBJ whole genome shotgun (WGS) entry which is preliminary data.</text>
</comment>
<dbReference type="AlphaFoldDB" id="A0A7X8TIN8"/>
<feature type="transmembrane region" description="Helical" evidence="1">
    <location>
        <begin position="307"/>
        <end position="325"/>
    </location>
</feature>
<feature type="transmembrane region" description="Helical" evidence="1">
    <location>
        <begin position="220"/>
        <end position="239"/>
    </location>
</feature>
<feature type="transmembrane region" description="Helical" evidence="1">
    <location>
        <begin position="187"/>
        <end position="208"/>
    </location>
</feature>
<evidence type="ECO:0000313" key="3">
    <source>
        <dbReference type="Proteomes" id="UP000523139"/>
    </source>
</evidence>
<protein>
    <submittedName>
        <fullName evidence="2">Uncharacterized protein</fullName>
    </submittedName>
</protein>
<gene>
    <name evidence="2" type="ORF">HGQ17_05505</name>
</gene>
<reference evidence="2 3" key="1">
    <citation type="submission" date="2020-04" db="EMBL/GenBank/DDBJ databases">
        <title>Nesterenkonia sp. nov., isolated from marine sediment.</title>
        <authorList>
            <person name="Zhang G."/>
        </authorList>
    </citation>
    <scope>NUCLEOTIDE SEQUENCE [LARGE SCALE GENOMIC DNA]</scope>
    <source>
        <strain evidence="2 3">MY13</strain>
    </source>
</reference>
<keyword evidence="1" id="KW-0472">Membrane</keyword>
<feature type="transmembrane region" description="Helical" evidence="1">
    <location>
        <begin position="245"/>
        <end position="265"/>
    </location>
</feature>
<sequence length="340" mass="36117">MLPLRQRILPILGVLLAAPITAEFLQAYLTLTGETLMLVWAVVFLAPLYGGAALLIREVTVRCGGGWAMTLLLAAAFGMALQTVVDLSMFAEDSPDVPYWSQIREPTLIPGLEVSALAGLSWMLGHVMLSVAAPLALLYALAPAHRGRPLLGRIGIPAFTAAWFFLAWQIHLDAQEMFGITATPTQWVGSLAVVVVLIALACLPRFIGQRREPASPAGDLRRIPLGVVAVAAILLKIAMDLMPSTWAGFSALVALTTVTAIALLMADRHLNWGPAEIGMLGIGVIIGAILIGFLAPLPPGVSMAAKLTQNSILLVAAVGLLVFTARRTGREHQRAPEPVK</sequence>
<keyword evidence="1" id="KW-0812">Transmembrane</keyword>
<dbReference type="EMBL" id="JABAHY010000003">
    <property type="protein sequence ID" value="NLS09471.1"/>
    <property type="molecule type" value="Genomic_DNA"/>
</dbReference>
<name>A0A7X8TIN8_9MICC</name>
<proteinExistence type="predicted"/>
<feature type="transmembrane region" description="Helical" evidence="1">
    <location>
        <begin position="277"/>
        <end position="295"/>
    </location>
</feature>